<accession>A0A8H3DAJ4</accession>
<evidence type="ECO:0000313" key="2">
    <source>
        <dbReference type="EMBL" id="CAE6515492.1"/>
    </source>
</evidence>
<reference evidence="2" key="1">
    <citation type="submission" date="2021-01" db="EMBL/GenBank/DDBJ databases">
        <authorList>
            <person name="Kaushik A."/>
        </authorList>
    </citation>
    <scope>NUCLEOTIDE SEQUENCE</scope>
    <source>
        <strain evidence="2">AG2-2IIIB</strain>
    </source>
</reference>
<dbReference type="EMBL" id="CAJMWT010006343">
    <property type="protein sequence ID" value="CAE6515492.1"/>
    <property type="molecule type" value="Genomic_DNA"/>
</dbReference>
<gene>
    <name evidence="2" type="ORF">RDB_LOCUS158831</name>
</gene>
<proteinExistence type="predicted"/>
<evidence type="ECO:0000313" key="3">
    <source>
        <dbReference type="Proteomes" id="UP000663843"/>
    </source>
</evidence>
<comment type="caution">
    <text evidence="2">The sequence shown here is derived from an EMBL/GenBank/DDBJ whole genome shotgun (WGS) entry which is preliminary data.</text>
</comment>
<organism evidence="2 3">
    <name type="scientific">Rhizoctonia solani</name>
    <dbReference type="NCBI Taxonomy" id="456999"/>
    <lineage>
        <taxon>Eukaryota</taxon>
        <taxon>Fungi</taxon>
        <taxon>Dikarya</taxon>
        <taxon>Basidiomycota</taxon>
        <taxon>Agaricomycotina</taxon>
        <taxon>Agaricomycetes</taxon>
        <taxon>Cantharellales</taxon>
        <taxon>Ceratobasidiaceae</taxon>
        <taxon>Rhizoctonia</taxon>
    </lineage>
</organism>
<dbReference type="AlphaFoldDB" id="A0A8H3DAJ4"/>
<evidence type="ECO:0000256" key="1">
    <source>
        <dbReference type="SAM" id="MobiDB-lite"/>
    </source>
</evidence>
<name>A0A8H3DAJ4_9AGAM</name>
<feature type="region of interest" description="Disordered" evidence="1">
    <location>
        <begin position="1"/>
        <end position="26"/>
    </location>
</feature>
<protein>
    <submittedName>
        <fullName evidence="2">Uncharacterized protein</fullName>
    </submittedName>
</protein>
<dbReference type="Proteomes" id="UP000663843">
    <property type="component" value="Unassembled WGS sequence"/>
</dbReference>
<sequence>MEVVGNSASSHPRSPPTCSSHPLTQSHTFNSESHLIPIYTHSSPVVRPVLNQTALMGTLLLHAIQSPSPADMATTAQDLTQLAELLAGLGRLEEALDASRAATSMYQHSMGLPSNSSYVVPQCQCDILKTNQGAVVPDQRHHNFHSSSKKSFGLPKRHRWTSDLLGIDAIGSMFKVLR</sequence>